<keyword evidence="2" id="KW-0479">Metal-binding</keyword>
<reference evidence="10 11" key="1">
    <citation type="submission" date="2016-11" db="EMBL/GenBank/DDBJ databases">
        <title>Complete genome sequence of thermophilic cyanobacteria strain Synechococcus sp. PCC6715.</title>
        <authorList>
            <person name="Tang J."/>
            <person name="Daroch M."/>
            <person name="Liang Y."/>
            <person name="Jiang D."/>
            <person name="Shah M."/>
        </authorList>
    </citation>
    <scope>NUCLEOTIDE SEQUENCE [LARGE SCALE GENOMIC DNA]</scope>
    <source>
        <strain evidence="10 11">PCC 6715</strain>
    </source>
</reference>
<evidence type="ECO:0000256" key="8">
    <source>
        <dbReference type="ARBA" id="ARBA00023204"/>
    </source>
</evidence>
<dbReference type="FunFam" id="2.60.120.590:FF:000004">
    <property type="entry name" value="DNA oxidative demethylase ALKBH2"/>
    <property type="match status" value="1"/>
</dbReference>
<keyword evidence="11" id="KW-1185">Reference proteome</keyword>
<comment type="cofactor">
    <cofactor evidence="1">
        <name>Fe(2+)</name>
        <dbReference type="ChEBI" id="CHEBI:29033"/>
    </cofactor>
</comment>
<dbReference type="PANTHER" id="PTHR31212">
    <property type="entry name" value="ALPHA-KETOGLUTARATE-DEPENDENT DIOXYGENASE ALKB HOMOLOG 3"/>
    <property type="match status" value="1"/>
</dbReference>
<dbReference type="GO" id="GO:0032451">
    <property type="term" value="F:demethylase activity"/>
    <property type="evidence" value="ECO:0007669"/>
    <property type="project" value="UniProtKB-ARBA"/>
</dbReference>
<dbReference type="OrthoDB" id="190276at2"/>
<keyword evidence="6" id="KW-0560">Oxidoreductase</keyword>
<reference evidence="11" key="2">
    <citation type="journal article" date="2022" name="Front. Microbiol.">
        <title>Comparative Genomic Analysis Revealed Distinct Molecular Components and Organization of CO2-Concentrating Mechanism in Thermophilic Cyanobacteria.</title>
        <authorList>
            <person name="Tang J."/>
            <person name="Zhou H."/>
            <person name="Yao D."/>
            <person name="Riaz S."/>
            <person name="You D."/>
            <person name="Klepacz-Smolka A."/>
            <person name="Daroch M."/>
        </authorList>
    </citation>
    <scope>NUCLEOTIDE SEQUENCE [LARGE SCALE GENOMIC DNA]</scope>
    <source>
        <strain evidence="11">PCC 6715</strain>
    </source>
</reference>
<dbReference type="SUPFAM" id="SSF51197">
    <property type="entry name" value="Clavaminate synthase-like"/>
    <property type="match status" value="1"/>
</dbReference>
<dbReference type="GO" id="GO:0140097">
    <property type="term" value="F:catalytic activity, acting on DNA"/>
    <property type="evidence" value="ECO:0007669"/>
    <property type="project" value="UniProtKB-ARBA"/>
</dbReference>
<dbReference type="Proteomes" id="UP000231057">
    <property type="component" value="Chromosome"/>
</dbReference>
<keyword evidence="7" id="KW-0408">Iron</keyword>
<dbReference type="PROSITE" id="PS51471">
    <property type="entry name" value="FE2OG_OXY"/>
    <property type="match status" value="1"/>
</dbReference>
<keyword evidence="8" id="KW-0234">DNA repair</keyword>
<keyword evidence="3" id="KW-0227">DNA damage</keyword>
<dbReference type="Pfam" id="PF13532">
    <property type="entry name" value="2OG-FeII_Oxy_2"/>
    <property type="match status" value="1"/>
</dbReference>
<evidence type="ECO:0000256" key="7">
    <source>
        <dbReference type="ARBA" id="ARBA00023004"/>
    </source>
</evidence>
<evidence type="ECO:0000313" key="11">
    <source>
        <dbReference type="Proteomes" id="UP000231057"/>
    </source>
</evidence>
<evidence type="ECO:0000256" key="3">
    <source>
        <dbReference type="ARBA" id="ARBA00022763"/>
    </source>
</evidence>
<proteinExistence type="predicted"/>
<name>A0A2D2Q3M3_PARLV</name>
<dbReference type="RefSeq" id="WP_099799192.1">
    <property type="nucleotide sequence ID" value="NZ_CP018092.1"/>
</dbReference>
<accession>A0A2D2Q3M3</accession>
<protein>
    <submittedName>
        <fullName evidence="10">Alpha-ketoglutarate-dependent dioxygenase AlkB</fullName>
    </submittedName>
</protein>
<dbReference type="EMBL" id="CP018092">
    <property type="protein sequence ID" value="ATS18857.1"/>
    <property type="molecule type" value="Genomic_DNA"/>
</dbReference>
<evidence type="ECO:0000256" key="4">
    <source>
        <dbReference type="ARBA" id="ARBA00022842"/>
    </source>
</evidence>
<dbReference type="InterPro" id="IPR032854">
    <property type="entry name" value="ALKBH3"/>
</dbReference>
<organism evidence="10 11">
    <name type="scientific">Parathermosynechococcus lividus PCC 6715</name>
    <dbReference type="NCBI Taxonomy" id="1917166"/>
    <lineage>
        <taxon>Bacteria</taxon>
        <taxon>Bacillati</taxon>
        <taxon>Cyanobacteriota</taxon>
        <taxon>Cyanophyceae</taxon>
        <taxon>Acaryochloridales</taxon>
        <taxon>Thermosynechococcaceae</taxon>
        <taxon>Parathermosynechococcus</taxon>
    </lineage>
</organism>
<keyword evidence="4" id="KW-0460">Magnesium</keyword>
<dbReference type="GO" id="GO:0006307">
    <property type="term" value="P:DNA alkylation repair"/>
    <property type="evidence" value="ECO:0007669"/>
    <property type="project" value="InterPro"/>
</dbReference>
<dbReference type="InterPro" id="IPR005123">
    <property type="entry name" value="Oxoglu/Fe-dep_dioxygenase_dom"/>
</dbReference>
<dbReference type="InterPro" id="IPR037151">
    <property type="entry name" value="AlkB-like_sf"/>
</dbReference>
<evidence type="ECO:0000256" key="5">
    <source>
        <dbReference type="ARBA" id="ARBA00022964"/>
    </source>
</evidence>
<evidence type="ECO:0000259" key="9">
    <source>
        <dbReference type="PROSITE" id="PS51471"/>
    </source>
</evidence>
<dbReference type="GO" id="GO:0016705">
    <property type="term" value="F:oxidoreductase activity, acting on paired donors, with incorporation or reduction of molecular oxygen"/>
    <property type="evidence" value="ECO:0007669"/>
    <property type="project" value="UniProtKB-ARBA"/>
</dbReference>
<evidence type="ECO:0000256" key="1">
    <source>
        <dbReference type="ARBA" id="ARBA00001954"/>
    </source>
</evidence>
<dbReference type="Gene3D" id="2.60.120.590">
    <property type="entry name" value="Alpha-ketoglutarate-dependent dioxygenase AlkB-like"/>
    <property type="match status" value="1"/>
</dbReference>
<dbReference type="GO" id="GO:0046872">
    <property type="term" value="F:metal ion binding"/>
    <property type="evidence" value="ECO:0007669"/>
    <property type="project" value="UniProtKB-KW"/>
</dbReference>
<dbReference type="GO" id="GO:0051213">
    <property type="term" value="F:dioxygenase activity"/>
    <property type="evidence" value="ECO:0007669"/>
    <property type="project" value="UniProtKB-KW"/>
</dbReference>
<dbReference type="GO" id="GO:0016787">
    <property type="term" value="F:hydrolase activity"/>
    <property type="evidence" value="ECO:0007669"/>
    <property type="project" value="UniProtKB-ARBA"/>
</dbReference>
<dbReference type="PANTHER" id="PTHR31212:SF4">
    <property type="entry name" value="ALPHA-KETOGLUTARATE-DEPENDENT DIOXYGENASE ALKB HOMOLOG 3"/>
    <property type="match status" value="1"/>
</dbReference>
<evidence type="ECO:0000256" key="2">
    <source>
        <dbReference type="ARBA" id="ARBA00022723"/>
    </source>
</evidence>
<feature type="domain" description="Fe2OG dioxygenase" evidence="9">
    <location>
        <begin position="111"/>
        <end position="209"/>
    </location>
</feature>
<dbReference type="KEGG" id="slw:BRW62_08990"/>
<gene>
    <name evidence="10" type="ORF">BRW62_08990</name>
</gene>
<dbReference type="AlphaFoldDB" id="A0A2D2Q3M3"/>
<evidence type="ECO:0000313" key="10">
    <source>
        <dbReference type="EMBL" id="ATS18857.1"/>
    </source>
</evidence>
<evidence type="ECO:0000256" key="6">
    <source>
        <dbReference type="ARBA" id="ARBA00023002"/>
    </source>
</evidence>
<dbReference type="InterPro" id="IPR027450">
    <property type="entry name" value="AlkB-like"/>
</dbReference>
<keyword evidence="5 10" id="KW-0223">Dioxygenase</keyword>
<sequence length="213" mass="24181">MQQLNFLDSQDASVQLTPQIIDIPDASVIFYEQFFSAIDSEHIYSELLNQTPWRQDSITLFGKTMLVPRLTAWHGDPGKSYTYSGITMEPEPWTPTLMMIKNAIESVCGVSFNSVLINLYRDGNDSVAWHSDDEPELGENPLLASVSFGATRRFAFKHKRNPHLRVSFDLSAGSLLIMGGATQHYWFHQVPKTSRNVAPRINLTFRIIKTFLN</sequence>